<reference evidence="2" key="1">
    <citation type="submission" date="2024-02" db="EMBL/GenBank/DDBJ databases">
        <title>Sediminibacterium planktonica sp. nov. and Sediminibacterium longus sp. nov., isolated from surface lake and river water.</title>
        <authorList>
            <person name="Watanabe K."/>
            <person name="Takemine S."/>
            <person name="Ishii Y."/>
            <person name="Ogata Y."/>
            <person name="Shindo C."/>
            <person name="Suda W."/>
        </authorList>
    </citation>
    <scope>NUCLEOTIDE SEQUENCE</scope>
    <source>
        <strain evidence="2">KACHI17</strain>
    </source>
</reference>
<evidence type="ECO:0000313" key="2">
    <source>
        <dbReference type="EMBL" id="BFG70805.1"/>
    </source>
</evidence>
<proteinExistence type="predicted"/>
<evidence type="ECO:0008006" key="3">
    <source>
        <dbReference type="Google" id="ProtNLM"/>
    </source>
</evidence>
<organism evidence="2">
    <name type="scientific">Sediminibacterium sp. KACHI17</name>
    <dbReference type="NCBI Taxonomy" id="1751071"/>
    <lineage>
        <taxon>Bacteria</taxon>
        <taxon>Pseudomonadati</taxon>
        <taxon>Bacteroidota</taxon>
        <taxon>Chitinophagia</taxon>
        <taxon>Chitinophagales</taxon>
        <taxon>Chitinophagaceae</taxon>
        <taxon>Sediminibacterium</taxon>
    </lineage>
</organism>
<gene>
    <name evidence="2" type="ORF">KACHI17_16860</name>
</gene>
<keyword evidence="1" id="KW-0472">Membrane</keyword>
<evidence type="ECO:0000256" key="1">
    <source>
        <dbReference type="SAM" id="Phobius"/>
    </source>
</evidence>
<dbReference type="AlphaFoldDB" id="A0AAT9GJL4"/>
<dbReference type="Pfam" id="PF05751">
    <property type="entry name" value="FixH"/>
    <property type="match status" value="1"/>
</dbReference>
<keyword evidence="1" id="KW-0812">Transmembrane</keyword>
<protein>
    <recommendedName>
        <fullName evidence="3">Nitrogen fixation protein FixH</fullName>
    </recommendedName>
</protein>
<dbReference type="RefSeq" id="WP_353548445.1">
    <property type="nucleotide sequence ID" value="NZ_AP029612.1"/>
</dbReference>
<name>A0AAT9GJL4_9BACT</name>
<sequence>MNWGNKLILVFVAFAGLMFVLVYKAMNTRYELVSKDYYQDELRYQDKIDGKANAAAISQIGVQTDQEHLILQMPKELYGQPLKGDIWLYCKTDAVKDLRLPLSADAEGRQFISKKQLKADKYLLKLSWRAADKHYYTEQDIELNIQ</sequence>
<keyword evidence="1" id="KW-1133">Transmembrane helix</keyword>
<feature type="transmembrane region" description="Helical" evidence="1">
    <location>
        <begin position="6"/>
        <end position="26"/>
    </location>
</feature>
<dbReference type="InterPro" id="IPR008620">
    <property type="entry name" value="FixH"/>
</dbReference>
<dbReference type="EMBL" id="AP029612">
    <property type="protein sequence ID" value="BFG70805.1"/>
    <property type="molecule type" value="Genomic_DNA"/>
</dbReference>
<accession>A0AAT9GJL4</accession>